<accession>A0A0B5JEC2</accession>
<evidence type="ECO:0000256" key="1">
    <source>
        <dbReference type="SAM" id="MobiDB-lite"/>
    </source>
</evidence>
<dbReference type="KEGG" id="vg:23463039"/>
<keyword evidence="2" id="KW-0472">Membrane</keyword>
<name>A0A0B5JEC2_9VIRU</name>
<dbReference type="EMBL" id="KP136319">
    <property type="protein sequence ID" value="AJF98122.1"/>
    <property type="molecule type" value="Genomic_DNA"/>
</dbReference>
<evidence type="ECO:0000313" key="3">
    <source>
        <dbReference type="EMBL" id="AJF98122.1"/>
    </source>
</evidence>
<dbReference type="GeneID" id="23463039"/>
<keyword evidence="2" id="KW-1133">Transmembrane helix</keyword>
<sequence>MEPATSVDTVSRTTVLAGLPVELWGLIVGHCLESDTQSLSSTCAALRFYARERLKKRWTATRDGVDTFIGRWQKATERCDRHCVCTICPYGTRFHVHRALPLFFILFFVAPREDTLLLYNVYNFLCLQTTVATVMTAMLMMTATTYRRRFLRKDSHYHGQSDPRTPSGCATATNQAPSSPSGSVKRVGVAPSTDPLKRTNSGTVTRLRRST</sequence>
<feature type="transmembrane region" description="Helical" evidence="2">
    <location>
        <begin position="121"/>
        <end position="143"/>
    </location>
</feature>
<organism evidence="3 4">
    <name type="scientific">Pandoravirus inopinatum</name>
    <dbReference type="NCBI Taxonomy" id="1605721"/>
    <lineage>
        <taxon>Viruses</taxon>
        <taxon>Pandoravirus</taxon>
    </lineage>
</organism>
<reference evidence="3 4" key="1">
    <citation type="journal article" date="2015" name="Parasitol. Res.">
        <title>Viruses in close associations with free-living amoebae.</title>
        <authorList>
            <person name="Scheid P."/>
        </authorList>
    </citation>
    <scope>NUCLEOTIDE SEQUENCE [LARGE SCALE GENOMIC DNA]</scope>
    <source>
        <strain evidence="3">KlaHel</strain>
    </source>
</reference>
<proteinExistence type="predicted"/>
<dbReference type="Proteomes" id="UP000202511">
    <property type="component" value="Segment"/>
</dbReference>
<evidence type="ECO:0008006" key="5">
    <source>
        <dbReference type="Google" id="ProtNLM"/>
    </source>
</evidence>
<evidence type="ECO:0000256" key="2">
    <source>
        <dbReference type="SAM" id="Phobius"/>
    </source>
</evidence>
<protein>
    <recommendedName>
        <fullName evidence="5">F-box domain protein</fullName>
    </recommendedName>
</protein>
<feature type="region of interest" description="Disordered" evidence="1">
    <location>
        <begin position="156"/>
        <end position="211"/>
    </location>
</feature>
<dbReference type="RefSeq" id="YP_009120357.1">
    <property type="nucleotide sequence ID" value="NC_026440.1"/>
</dbReference>
<evidence type="ECO:0000313" key="4">
    <source>
        <dbReference type="Proteomes" id="UP000202511"/>
    </source>
</evidence>
<feature type="compositionally biased region" description="Polar residues" evidence="1">
    <location>
        <begin position="162"/>
        <end position="182"/>
    </location>
</feature>
<keyword evidence="2" id="KW-0812">Transmembrane</keyword>